<dbReference type="GO" id="GO:0006772">
    <property type="term" value="P:thiamine metabolic process"/>
    <property type="evidence" value="ECO:0007669"/>
    <property type="project" value="InterPro"/>
</dbReference>
<feature type="domain" description="Thiamin pyrophosphokinase thiamin-binding" evidence="8">
    <location>
        <begin position="183"/>
        <end position="254"/>
    </location>
</feature>
<dbReference type="InterPro" id="IPR006282">
    <property type="entry name" value="Thi_PPkinase"/>
</dbReference>
<keyword evidence="10" id="KW-1185">Reference proteome</keyword>
<dbReference type="NCBIfam" id="TIGR01378">
    <property type="entry name" value="thi_PPkinase"/>
    <property type="match status" value="1"/>
</dbReference>
<dbReference type="AlphaFoldDB" id="Q233K6"/>
<comment type="pathway">
    <text evidence="1 7">Cofactor biosynthesis; thiamine diphosphate biosynthesis; thiamine diphosphate from thiamine: step 1/1.</text>
</comment>
<dbReference type="RefSeq" id="XP_001011819.1">
    <property type="nucleotide sequence ID" value="XM_001011819.3"/>
</dbReference>
<dbReference type="GeneID" id="7847186"/>
<evidence type="ECO:0000313" key="9">
    <source>
        <dbReference type="EMBL" id="EAR91574.1"/>
    </source>
</evidence>
<keyword evidence="6 7" id="KW-0067">ATP-binding</keyword>
<gene>
    <name evidence="9" type="ORF">TTHERM_00391440</name>
</gene>
<dbReference type="GO" id="GO:0009229">
    <property type="term" value="P:thiamine diphosphate biosynthetic process"/>
    <property type="evidence" value="ECO:0007669"/>
    <property type="project" value="UniProtKB-UniRule"/>
</dbReference>
<sequence>MSEQIFLIDNEFFNKGEKDENTLYITLMLNRPQQIGLFEKIITFTDFLVCADGGANRLYDLESIKDQYLPRAIVGDLDSIKPHVKKYYEEKGVEISQNNSLDDTDLEKSINFLFAKKFFNELLQKSNLRLLIIGAFGGRLDQTISNLSNLVKINKLFKEKNPFSQSIIQMMDQYSLATCLLPGEYYYKRALKLEQTKGLGVLPLGNFNKGKIESKGLRWNLDGLEFEFGSFISTSNEFDESYEGIPYFKTDSTIFIMTCINENV</sequence>
<dbReference type="PIRSF" id="PIRSF031057">
    <property type="entry name" value="Thiamin_pyrophosphokinase"/>
    <property type="match status" value="1"/>
</dbReference>
<dbReference type="EC" id="2.7.6.2" evidence="7"/>
<evidence type="ECO:0000256" key="3">
    <source>
        <dbReference type="ARBA" id="ARBA00022679"/>
    </source>
</evidence>
<organism evidence="9 10">
    <name type="scientific">Tetrahymena thermophila (strain SB210)</name>
    <dbReference type="NCBI Taxonomy" id="312017"/>
    <lineage>
        <taxon>Eukaryota</taxon>
        <taxon>Sar</taxon>
        <taxon>Alveolata</taxon>
        <taxon>Ciliophora</taxon>
        <taxon>Intramacronucleata</taxon>
        <taxon>Oligohymenophorea</taxon>
        <taxon>Hymenostomatida</taxon>
        <taxon>Tetrahymenina</taxon>
        <taxon>Tetrahymenidae</taxon>
        <taxon>Tetrahymena</taxon>
    </lineage>
</organism>
<evidence type="ECO:0000256" key="1">
    <source>
        <dbReference type="ARBA" id="ARBA00005078"/>
    </source>
</evidence>
<dbReference type="STRING" id="312017.Q233K6"/>
<dbReference type="PANTHER" id="PTHR13622:SF8">
    <property type="entry name" value="THIAMIN PYROPHOSPHOKINASE 1"/>
    <property type="match status" value="1"/>
</dbReference>
<dbReference type="GO" id="GO:0005524">
    <property type="term" value="F:ATP binding"/>
    <property type="evidence" value="ECO:0007669"/>
    <property type="project" value="UniProtKB-UniRule"/>
</dbReference>
<comment type="catalytic activity">
    <reaction evidence="7">
        <text>thiamine + ATP = thiamine diphosphate + AMP + H(+)</text>
        <dbReference type="Rhea" id="RHEA:11576"/>
        <dbReference type="ChEBI" id="CHEBI:15378"/>
        <dbReference type="ChEBI" id="CHEBI:18385"/>
        <dbReference type="ChEBI" id="CHEBI:30616"/>
        <dbReference type="ChEBI" id="CHEBI:58937"/>
        <dbReference type="ChEBI" id="CHEBI:456215"/>
    </reaction>
</comment>
<protein>
    <recommendedName>
        <fullName evidence="7">Thiamine pyrophosphokinase</fullName>
        <ecNumber evidence="7">2.7.6.2</ecNumber>
    </recommendedName>
</protein>
<evidence type="ECO:0000256" key="2">
    <source>
        <dbReference type="ARBA" id="ARBA00006785"/>
    </source>
</evidence>
<dbReference type="OMA" id="HHLYMMT"/>
<dbReference type="Pfam" id="PF04265">
    <property type="entry name" value="TPK_B1_binding"/>
    <property type="match status" value="1"/>
</dbReference>
<dbReference type="SUPFAM" id="SSF63862">
    <property type="entry name" value="Thiamin pyrophosphokinase, substrate-binding domain"/>
    <property type="match status" value="1"/>
</dbReference>
<accession>Q233K6</accession>
<dbReference type="eggNOG" id="KOG3153">
    <property type="taxonomic scope" value="Eukaryota"/>
</dbReference>
<evidence type="ECO:0000259" key="8">
    <source>
        <dbReference type="SMART" id="SM00983"/>
    </source>
</evidence>
<evidence type="ECO:0000256" key="4">
    <source>
        <dbReference type="ARBA" id="ARBA00022741"/>
    </source>
</evidence>
<name>Q233K6_TETTS</name>
<keyword evidence="5 7" id="KW-0418">Kinase</keyword>
<dbReference type="GO" id="GO:0016301">
    <property type="term" value="F:kinase activity"/>
    <property type="evidence" value="ECO:0007669"/>
    <property type="project" value="UniProtKB-UniRule"/>
</dbReference>
<dbReference type="InterPro" id="IPR016966">
    <property type="entry name" value="Thiamin_pyrophosphokinase_euk"/>
</dbReference>
<dbReference type="GO" id="GO:0030975">
    <property type="term" value="F:thiamine binding"/>
    <property type="evidence" value="ECO:0007669"/>
    <property type="project" value="UniProtKB-UniRule"/>
</dbReference>
<dbReference type="OrthoDB" id="25149at2759"/>
<dbReference type="SUPFAM" id="SSF63999">
    <property type="entry name" value="Thiamin pyrophosphokinase, catalytic domain"/>
    <property type="match status" value="1"/>
</dbReference>
<reference evidence="10" key="1">
    <citation type="journal article" date="2006" name="PLoS Biol.">
        <title>Macronuclear genome sequence of the ciliate Tetrahymena thermophila, a model eukaryote.</title>
        <authorList>
            <person name="Eisen J.A."/>
            <person name="Coyne R.S."/>
            <person name="Wu M."/>
            <person name="Wu D."/>
            <person name="Thiagarajan M."/>
            <person name="Wortman J.R."/>
            <person name="Badger J.H."/>
            <person name="Ren Q."/>
            <person name="Amedeo P."/>
            <person name="Jones K.M."/>
            <person name="Tallon L.J."/>
            <person name="Delcher A.L."/>
            <person name="Salzberg S.L."/>
            <person name="Silva J.C."/>
            <person name="Haas B.J."/>
            <person name="Majoros W.H."/>
            <person name="Farzad M."/>
            <person name="Carlton J.M."/>
            <person name="Smith R.K. Jr."/>
            <person name="Garg J."/>
            <person name="Pearlman R.E."/>
            <person name="Karrer K.M."/>
            <person name="Sun L."/>
            <person name="Manning G."/>
            <person name="Elde N.C."/>
            <person name="Turkewitz A.P."/>
            <person name="Asai D.J."/>
            <person name="Wilkes D.E."/>
            <person name="Wang Y."/>
            <person name="Cai H."/>
            <person name="Collins K."/>
            <person name="Stewart B.A."/>
            <person name="Lee S.R."/>
            <person name="Wilamowska K."/>
            <person name="Weinberg Z."/>
            <person name="Ruzzo W.L."/>
            <person name="Wloga D."/>
            <person name="Gaertig J."/>
            <person name="Frankel J."/>
            <person name="Tsao C.-C."/>
            <person name="Gorovsky M.A."/>
            <person name="Keeling P.J."/>
            <person name="Waller R.F."/>
            <person name="Patron N.J."/>
            <person name="Cherry J.M."/>
            <person name="Stover N.A."/>
            <person name="Krieger C.J."/>
            <person name="del Toro C."/>
            <person name="Ryder H.F."/>
            <person name="Williamson S.C."/>
            <person name="Barbeau R.A."/>
            <person name="Hamilton E.P."/>
            <person name="Orias E."/>
        </authorList>
    </citation>
    <scope>NUCLEOTIDE SEQUENCE [LARGE SCALE GENOMIC DNA]</scope>
    <source>
        <strain evidence="10">SB210</strain>
    </source>
</reference>
<comment type="similarity">
    <text evidence="2 7">Belongs to the thiamine pyrophosphokinase family.</text>
</comment>
<dbReference type="UniPathway" id="UPA00060">
    <property type="reaction ID" value="UER00597"/>
</dbReference>
<dbReference type="InterPro" id="IPR036759">
    <property type="entry name" value="TPK_catalytic_sf"/>
</dbReference>
<keyword evidence="3 7" id="KW-0808">Transferase</keyword>
<dbReference type="KEGG" id="tet:TTHERM_00391440"/>
<dbReference type="EMBL" id="GG662770">
    <property type="protein sequence ID" value="EAR91574.1"/>
    <property type="molecule type" value="Genomic_DNA"/>
</dbReference>
<dbReference type="Proteomes" id="UP000009168">
    <property type="component" value="Unassembled WGS sequence"/>
</dbReference>
<dbReference type="InterPro" id="IPR007373">
    <property type="entry name" value="Thiamin_PyroPKinase_B1-bd"/>
</dbReference>
<dbReference type="SMART" id="SM00983">
    <property type="entry name" value="TPK_B1_binding"/>
    <property type="match status" value="1"/>
</dbReference>
<dbReference type="InParanoid" id="Q233K6"/>
<dbReference type="GO" id="GO:0004788">
    <property type="term" value="F:thiamine diphosphokinase activity"/>
    <property type="evidence" value="ECO:0007669"/>
    <property type="project" value="UniProtKB-UniRule"/>
</dbReference>
<proteinExistence type="inferred from homology"/>
<evidence type="ECO:0000313" key="10">
    <source>
        <dbReference type="Proteomes" id="UP000009168"/>
    </source>
</evidence>
<dbReference type="InterPro" id="IPR036371">
    <property type="entry name" value="TPK_B1-bd_sf"/>
</dbReference>
<evidence type="ECO:0000256" key="5">
    <source>
        <dbReference type="ARBA" id="ARBA00022777"/>
    </source>
</evidence>
<dbReference type="HOGENOM" id="CLU_044237_0_0_1"/>
<dbReference type="Gene3D" id="3.40.50.10240">
    <property type="entry name" value="Thiamin pyrophosphokinase, catalytic domain"/>
    <property type="match status" value="1"/>
</dbReference>
<dbReference type="PANTHER" id="PTHR13622">
    <property type="entry name" value="THIAMIN PYROPHOSPHOKINASE"/>
    <property type="match status" value="1"/>
</dbReference>
<dbReference type="Pfam" id="PF04263">
    <property type="entry name" value="TPK_catalytic"/>
    <property type="match status" value="1"/>
</dbReference>
<evidence type="ECO:0000256" key="7">
    <source>
        <dbReference type="PIRNR" id="PIRNR031057"/>
    </source>
</evidence>
<keyword evidence="4 7" id="KW-0547">Nucleotide-binding</keyword>
<evidence type="ECO:0000256" key="6">
    <source>
        <dbReference type="ARBA" id="ARBA00022840"/>
    </source>
</evidence>
<dbReference type="InterPro" id="IPR007371">
    <property type="entry name" value="TPK_catalytic"/>
</dbReference>
<dbReference type="CDD" id="cd07995">
    <property type="entry name" value="TPK"/>
    <property type="match status" value="1"/>
</dbReference>